<comment type="catalytic activity">
    <reaction evidence="1">
        <text>a beta-lactam + H2O = a substituted beta-amino acid</text>
        <dbReference type="Rhea" id="RHEA:20401"/>
        <dbReference type="ChEBI" id="CHEBI:15377"/>
        <dbReference type="ChEBI" id="CHEBI:35627"/>
        <dbReference type="ChEBI" id="CHEBI:140347"/>
        <dbReference type="EC" id="3.5.2.6"/>
    </reaction>
</comment>
<evidence type="ECO:0000313" key="4">
    <source>
        <dbReference type="EMBL" id="OWQ95791.1"/>
    </source>
</evidence>
<keyword evidence="2" id="KW-0732">Signal</keyword>
<dbReference type="Proteomes" id="UP000197361">
    <property type="component" value="Unassembled WGS sequence"/>
</dbReference>
<evidence type="ECO:0000256" key="2">
    <source>
        <dbReference type="SAM" id="SignalP"/>
    </source>
</evidence>
<dbReference type="PANTHER" id="PTHR35333:SF5">
    <property type="entry name" value="CONSERVED LIPOPROTEIN LPQF-RELATED"/>
    <property type="match status" value="1"/>
</dbReference>
<dbReference type="EMBL" id="NISK01000003">
    <property type="protein sequence ID" value="OWQ95791.1"/>
    <property type="molecule type" value="Genomic_DNA"/>
</dbReference>
<dbReference type="InterPro" id="IPR045155">
    <property type="entry name" value="Beta-lactam_cat"/>
</dbReference>
<proteinExistence type="predicted"/>
<evidence type="ECO:0000313" key="5">
    <source>
        <dbReference type="Proteomes" id="UP000197361"/>
    </source>
</evidence>
<dbReference type="SUPFAM" id="SSF56601">
    <property type="entry name" value="beta-lactamase/transpeptidase-like"/>
    <property type="match status" value="1"/>
</dbReference>
<dbReference type="InterPro" id="IPR000871">
    <property type="entry name" value="Beta-lactam_class-A"/>
</dbReference>
<dbReference type="PANTHER" id="PTHR35333">
    <property type="entry name" value="BETA-LACTAMASE"/>
    <property type="match status" value="1"/>
</dbReference>
<evidence type="ECO:0000259" key="3">
    <source>
        <dbReference type="Pfam" id="PF13354"/>
    </source>
</evidence>
<dbReference type="OrthoDB" id="108135at2"/>
<dbReference type="GO" id="GO:0030655">
    <property type="term" value="P:beta-lactam antibiotic catabolic process"/>
    <property type="evidence" value="ECO:0007669"/>
    <property type="project" value="InterPro"/>
</dbReference>
<dbReference type="InterPro" id="IPR012338">
    <property type="entry name" value="Beta-lactam/transpept-like"/>
</dbReference>
<sequence length="436" mass="46343">MIRKPVLAVLLLALSLSGAPVAAQSPEMQAATTTGFDRRAAQLVDLLNGEIAYADYFDPTFQAALPEAQFKAMTASLIAQYGKPLAVEKPVSTDGRSGSLSLRFEKGIAAVLLDVSAAADGRVIGLRLTGFEAADDSFAKVATEIAALPGATGFLVAELDDATIRPLAAANTDRQFAVGSTFKLYILDELAAQVAAKKRRWSDVVPLSHLSFSSTGTANWAKDTPVTLQSLANWMISVSDNSATDTLIHVLGRESIEARMRAAGHSVPSRNIPFLTTVEAFALKGNNFESERTAFIAGDDAAQRKLIDANKSRLTLANVDGVSFAGGPRFIDTLEWFASPNDVARLMIDLRNRNSPTAMSAMAINPGVNPGATRDWTWLGYKGGSELGVISMSLLGQRKSDSKWFVVTASWNNPAAPVATDTLVGLVTRLLALAAK</sequence>
<dbReference type="AlphaFoldDB" id="A0A246JRY1"/>
<feature type="signal peptide" evidence="2">
    <location>
        <begin position="1"/>
        <end position="22"/>
    </location>
</feature>
<protein>
    <recommendedName>
        <fullName evidence="3">Beta-lactamase class A catalytic domain-containing protein</fullName>
    </recommendedName>
</protein>
<dbReference type="GO" id="GO:0046677">
    <property type="term" value="P:response to antibiotic"/>
    <property type="evidence" value="ECO:0007669"/>
    <property type="project" value="InterPro"/>
</dbReference>
<dbReference type="GO" id="GO:0008800">
    <property type="term" value="F:beta-lactamase activity"/>
    <property type="evidence" value="ECO:0007669"/>
    <property type="project" value="UniProtKB-EC"/>
</dbReference>
<accession>A0A246JRY1</accession>
<reference evidence="4 5" key="1">
    <citation type="journal article" date="2010" name="Int. J. Syst. Evol. Microbiol.">
        <title>Sphingopyxis bauzanensis sp. nov., a psychrophilic bacterium isolated from soil.</title>
        <authorList>
            <person name="Zhang D.C."/>
            <person name="Liu H.C."/>
            <person name="Xin Y.H."/>
            <person name="Zhou Y.G."/>
            <person name="Schinner F."/>
            <person name="Margesin R."/>
        </authorList>
    </citation>
    <scope>NUCLEOTIDE SEQUENCE [LARGE SCALE GENOMIC DNA]</scope>
    <source>
        <strain evidence="4 5">DSM 22271</strain>
    </source>
</reference>
<name>A0A246JRY1_9SPHN</name>
<organism evidence="4 5">
    <name type="scientific">Sphingopyxis bauzanensis</name>
    <dbReference type="NCBI Taxonomy" id="651663"/>
    <lineage>
        <taxon>Bacteria</taxon>
        <taxon>Pseudomonadati</taxon>
        <taxon>Pseudomonadota</taxon>
        <taxon>Alphaproteobacteria</taxon>
        <taxon>Sphingomonadales</taxon>
        <taxon>Sphingomonadaceae</taxon>
        <taxon>Sphingopyxis</taxon>
    </lineage>
</organism>
<evidence type="ECO:0000256" key="1">
    <source>
        <dbReference type="ARBA" id="ARBA00001526"/>
    </source>
</evidence>
<dbReference type="Gene3D" id="3.40.710.10">
    <property type="entry name" value="DD-peptidase/beta-lactamase superfamily"/>
    <property type="match status" value="1"/>
</dbReference>
<dbReference type="RefSeq" id="WP_088441893.1">
    <property type="nucleotide sequence ID" value="NZ_BMMC01000002.1"/>
</dbReference>
<feature type="chain" id="PRO_5012873974" description="Beta-lactamase class A catalytic domain-containing protein" evidence="2">
    <location>
        <begin position="23"/>
        <end position="436"/>
    </location>
</feature>
<gene>
    <name evidence="4" type="ORF">CDQ92_13530</name>
</gene>
<dbReference type="Pfam" id="PF13354">
    <property type="entry name" value="Beta-lactamase2"/>
    <property type="match status" value="1"/>
</dbReference>
<comment type="caution">
    <text evidence="4">The sequence shown here is derived from an EMBL/GenBank/DDBJ whole genome shotgun (WGS) entry which is preliminary data.</text>
</comment>
<feature type="domain" description="Beta-lactamase class A catalytic" evidence="3">
    <location>
        <begin position="154"/>
        <end position="351"/>
    </location>
</feature>
<keyword evidence="5" id="KW-1185">Reference proteome</keyword>